<dbReference type="AlphaFoldDB" id="A0A2R8CHI0"/>
<keyword evidence="5 6" id="KW-0472">Membrane</keyword>
<evidence type="ECO:0000256" key="5">
    <source>
        <dbReference type="ARBA" id="ARBA00023136"/>
    </source>
</evidence>
<feature type="transmembrane region" description="Helical" evidence="6">
    <location>
        <begin position="19"/>
        <end position="36"/>
    </location>
</feature>
<keyword evidence="2 6" id="KW-0813">Transport</keyword>
<dbReference type="PANTHER" id="PTHR11101:SF80">
    <property type="entry name" value="PHOSPHATE TRANSPORTER"/>
    <property type="match status" value="1"/>
</dbReference>
<dbReference type="PANTHER" id="PTHR11101">
    <property type="entry name" value="PHOSPHATE TRANSPORTER"/>
    <property type="match status" value="1"/>
</dbReference>
<organism evidence="8 9">
    <name type="scientific">Kushneria phyllosphaerae</name>
    <dbReference type="NCBI Taxonomy" id="2100822"/>
    <lineage>
        <taxon>Bacteria</taxon>
        <taxon>Pseudomonadati</taxon>
        <taxon>Pseudomonadota</taxon>
        <taxon>Gammaproteobacteria</taxon>
        <taxon>Oceanospirillales</taxon>
        <taxon>Halomonadaceae</taxon>
        <taxon>Kushneria</taxon>
    </lineage>
</organism>
<feature type="transmembrane region" description="Helical" evidence="6">
    <location>
        <begin position="462"/>
        <end position="494"/>
    </location>
</feature>
<dbReference type="GO" id="GO:0005315">
    <property type="term" value="F:phosphate transmembrane transporter activity"/>
    <property type="evidence" value="ECO:0007669"/>
    <property type="project" value="InterPro"/>
</dbReference>
<comment type="similarity">
    <text evidence="6">Belongs to the inorganic phosphate transporter (PiT) (TC 2.A.20) family.</text>
</comment>
<dbReference type="GO" id="GO:0016020">
    <property type="term" value="C:membrane"/>
    <property type="evidence" value="ECO:0007669"/>
    <property type="project" value="UniProtKB-SubCell"/>
</dbReference>
<feature type="transmembrane region" description="Helical" evidence="6">
    <location>
        <begin position="127"/>
        <end position="145"/>
    </location>
</feature>
<feature type="transmembrane region" description="Helical" evidence="6">
    <location>
        <begin position="302"/>
        <end position="323"/>
    </location>
</feature>
<keyword evidence="3 6" id="KW-0812">Transmembrane</keyword>
<evidence type="ECO:0000313" key="8">
    <source>
        <dbReference type="EMBL" id="SPJ32358.1"/>
    </source>
</evidence>
<accession>A0A2R8CHI0</accession>
<dbReference type="EMBL" id="ONZI01000001">
    <property type="protein sequence ID" value="SPJ32358.1"/>
    <property type="molecule type" value="Genomic_DNA"/>
</dbReference>
<dbReference type="RefSeq" id="WP_108841239.1">
    <property type="nucleotide sequence ID" value="NZ_ONZI01000001.1"/>
</dbReference>
<feature type="transmembrane region" description="Helical" evidence="6">
    <location>
        <begin position="157"/>
        <end position="182"/>
    </location>
</feature>
<dbReference type="GO" id="GO:0035435">
    <property type="term" value="P:phosphate ion transmembrane transport"/>
    <property type="evidence" value="ECO:0007669"/>
    <property type="project" value="TreeGrafter"/>
</dbReference>
<proteinExistence type="inferred from homology"/>
<dbReference type="Pfam" id="PF01384">
    <property type="entry name" value="PHO4"/>
    <property type="match status" value="1"/>
</dbReference>
<evidence type="ECO:0000256" key="4">
    <source>
        <dbReference type="ARBA" id="ARBA00022989"/>
    </source>
</evidence>
<feature type="coiled-coil region" evidence="7">
    <location>
        <begin position="217"/>
        <end position="252"/>
    </location>
</feature>
<evidence type="ECO:0000256" key="2">
    <source>
        <dbReference type="ARBA" id="ARBA00022448"/>
    </source>
</evidence>
<evidence type="ECO:0000256" key="1">
    <source>
        <dbReference type="ARBA" id="ARBA00004141"/>
    </source>
</evidence>
<feature type="transmembrane region" description="Helical" evidence="6">
    <location>
        <begin position="421"/>
        <end position="442"/>
    </location>
</feature>
<evidence type="ECO:0000313" key="9">
    <source>
        <dbReference type="Proteomes" id="UP000244934"/>
    </source>
</evidence>
<keyword evidence="6" id="KW-0592">Phosphate transport</keyword>
<evidence type="ECO:0000256" key="3">
    <source>
        <dbReference type="ARBA" id="ARBA00022692"/>
    </source>
</evidence>
<sequence>MTTSHVSNTNNQHDSGRRIGLAAALALALIAGYFLYIGSADISDDHTLLFVMATVIGLFMAFNIGGNDVANSFGTSVGAGTLSVPQALLVASIFEVSGAVIAGGEVISTVRSGIVELDSIGVTPPDFVYIMMSALVAAALWLLFASWRGLPVSTTHAIVGAIVGSSVMLALLTSGPGAALALVRWKDVGMIALSWVLSPLLGGAMAYGLYSQIKKYILNYNEQAESQLNAIKQEKRDRRQQHKAAFERLSELQQVAYTQAMARDLLVVQDEDFKADELESDLYRDLHTIDEKRRHIDAHHALETWVPLVAALGAMLLSSMLLFKGLGNISLNLSTLGIWLIMGMIGAVVWMSTFIFAKTLKAESLGRASFLMFSWMQVFTASGFAFSHGSNDIANAIGPFVAIVDVLRTGRITAEASIPPLAMLTFGIALVAGLWFIGRRVIKTVGHDLTTMHPASGFSAELAATAVIMMATLTGIPVSSTHILIGSVLGIGLVNRRANWKLMRPIALAWVITLPAAALIAAVAFLGFRAMNLY</sequence>
<gene>
    <name evidence="8" type="primary">cysP_1</name>
    <name evidence="8" type="ORF">KSP9073_00358</name>
</gene>
<evidence type="ECO:0000256" key="7">
    <source>
        <dbReference type="SAM" id="Coils"/>
    </source>
</evidence>
<protein>
    <recommendedName>
        <fullName evidence="6">Phosphate transporter</fullName>
    </recommendedName>
</protein>
<keyword evidence="7" id="KW-0175">Coiled coil</keyword>
<evidence type="ECO:0000256" key="6">
    <source>
        <dbReference type="RuleBase" id="RU363058"/>
    </source>
</evidence>
<feature type="transmembrane region" description="Helical" evidence="6">
    <location>
        <begin position="368"/>
        <end position="387"/>
    </location>
</feature>
<dbReference type="OrthoDB" id="9779554at2"/>
<feature type="transmembrane region" description="Helical" evidence="6">
    <location>
        <begin position="506"/>
        <end position="528"/>
    </location>
</feature>
<feature type="transmembrane region" description="Helical" evidence="6">
    <location>
        <begin position="188"/>
        <end position="210"/>
    </location>
</feature>
<reference evidence="9" key="1">
    <citation type="submission" date="2018-03" db="EMBL/GenBank/DDBJ databases">
        <authorList>
            <person name="Navarro De La Torre S."/>
        </authorList>
    </citation>
    <scope>NUCLEOTIDE SEQUENCE [LARGE SCALE GENOMIC DNA]</scope>
    <source>
        <strain evidence="9">EAod3</strain>
    </source>
</reference>
<name>A0A2R8CHI0_9GAMM</name>
<comment type="subcellular location">
    <subcellularLocation>
        <location evidence="1 6">Membrane</location>
        <topology evidence="1 6">Multi-pass membrane protein</topology>
    </subcellularLocation>
</comment>
<feature type="transmembrane region" description="Helical" evidence="6">
    <location>
        <begin position="335"/>
        <end position="356"/>
    </location>
</feature>
<feature type="transmembrane region" description="Helical" evidence="6">
    <location>
        <begin position="48"/>
        <end position="66"/>
    </location>
</feature>
<keyword evidence="9" id="KW-1185">Reference proteome</keyword>
<dbReference type="InterPro" id="IPR001204">
    <property type="entry name" value="Phos_transporter"/>
</dbReference>
<keyword evidence="4 6" id="KW-1133">Transmembrane helix</keyword>
<dbReference type="Proteomes" id="UP000244934">
    <property type="component" value="Unassembled WGS sequence"/>
</dbReference>